<evidence type="ECO:0000313" key="2">
    <source>
        <dbReference type="EMBL" id="STZ27519.1"/>
    </source>
</evidence>
<reference evidence="2 3" key="1">
    <citation type="submission" date="2018-06" db="EMBL/GenBank/DDBJ databases">
        <authorList>
            <consortium name="Pathogen Informatics"/>
            <person name="Doyle S."/>
        </authorList>
    </citation>
    <scope>NUCLEOTIDE SEQUENCE [LARGE SCALE GENOMIC DNA]</scope>
    <source>
        <strain evidence="2 3">NCTC11179</strain>
    </source>
</reference>
<organism evidence="2 3">
    <name type="scientific">Myroides odoratus</name>
    <name type="common">Flavobacterium odoratum</name>
    <dbReference type="NCBI Taxonomy" id="256"/>
    <lineage>
        <taxon>Bacteria</taxon>
        <taxon>Pseudomonadati</taxon>
        <taxon>Bacteroidota</taxon>
        <taxon>Flavobacteriia</taxon>
        <taxon>Flavobacteriales</taxon>
        <taxon>Flavobacteriaceae</taxon>
        <taxon>Myroides</taxon>
    </lineage>
</organism>
<dbReference type="EMBL" id="UGQL01000001">
    <property type="protein sequence ID" value="STZ27519.1"/>
    <property type="molecule type" value="Genomic_DNA"/>
</dbReference>
<feature type="signal peptide" evidence="1">
    <location>
        <begin position="1"/>
        <end position="25"/>
    </location>
</feature>
<keyword evidence="1" id="KW-0732">Signal</keyword>
<gene>
    <name evidence="2" type="ORF">NCTC11179_01055</name>
</gene>
<feature type="chain" id="PRO_5017011659" evidence="1">
    <location>
        <begin position="26"/>
        <end position="364"/>
    </location>
</feature>
<dbReference type="Proteomes" id="UP000255024">
    <property type="component" value="Unassembled WGS sequence"/>
</dbReference>
<evidence type="ECO:0000313" key="3">
    <source>
        <dbReference type="Proteomes" id="UP000255024"/>
    </source>
</evidence>
<evidence type="ECO:0000256" key="1">
    <source>
        <dbReference type="SAM" id="SignalP"/>
    </source>
</evidence>
<proteinExistence type="predicted"/>
<dbReference type="PROSITE" id="PS51257">
    <property type="entry name" value="PROKAR_LIPOPROTEIN"/>
    <property type="match status" value="1"/>
</dbReference>
<dbReference type="RefSeq" id="WP_115090441.1">
    <property type="nucleotide sequence ID" value="NZ_CP068107.1"/>
</dbReference>
<accession>A0A378RME3</accession>
<keyword evidence="3" id="KW-1185">Reference proteome</keyword>
<dbReference type="AlphaFoldDB" id="A0A378RME3"/>
<name>A0A378RME3_MYROD</name>
<protein>
    <submittedName>
        <fullName evidence="2">Uncharacterized protein</fullName>
    </submittedName>
</protein>
<sequence length="364" mass="40614">MKKRIQMMAVSAILLSGMGIISCSSDDSSPTPPPPIEELKVPTATNFRELREAVLSDQKQEFVATINEEGGFRFVSKKGVEVEVSNLGTEEYWGETGDEVTCTFIELYDKGVMALVNRPTMGIYPNRDESGYFDVTKDEYGRIAAEGYRGFIITGGEFYFDIKVKGQQVTNYGIHMVVPAKNTGGLQDDMLLWQGNVNEKDDLTFTEIPVQTEMGFLHGDEENDSYVLNLNGWSNLPAEIGWSNIDKYAGFEGEQTQFFVKVPSGYNYENSAIYLGVKGEEGLAHLDVFLTHPELGDVFTEHYGWVPVGLEGYVFFISVDPDTNKVVYAIKDIKVSKNQMVEIKSEDLKTGTTEEVIQILNGLK</sequence>